<evidence type="ECO:0000313" key="2">
    <source>
        <dbReference type="Proteomes" id="UP001595916"/>
    </source>
</evidence>
<reference evidence="2" key="1">
    <citation type="journal article" date="2019" name="Int. J. Syst. Evol. Microbiol.">
        <title>The Global Catalogue of Microorganisms (GCM) 10K type strain sequencing project: providing services to taxonomists for standard genome sequencing and annotation.</title>
        <authorList>
            <consortium name="The Broad Institute Genomics Platform"/>
            <consortium name="The Broad Institute Genome Sequencing Center for Infectious Disease"/>
            <person name="Wu L."/>
            <person name="Ma J."/>
        </authorList>
    </citation>
    <scope>NUCLEOTIDE SEQUENCE [LARGE SCALE GENOMIC DNA]</scope>
    <source>
        <strain evidence="2">CCUG 46385</strain>
    </source>
</reference>
<sequence length="340" mass="37626">MKLTQSLKLKKPDYEDIADIEQLNENMDILDREVSKKASNSEVELKLNEKAPADHAHTEYLQKTARTQELETLEALIDKKAAAASIYSKSDIDRMLRELKAQGITAEQVAQLITAQQILQKLKKVHGPGSGLEAASVRWTGVTEKPSSFPPTTHTHDYLGRTAKAADSELLDGHDSTYFATATRVEQLFQLSANGKQAHISRINSLLGYNSGLTTNNSWGDINWWWENKVLPHKEVVSISQTTADGATWKGHIFNVQCSSSQKSWSTPLSKMYAVIIDKKVIPIITGEGISAATEVVVGQNVFSVYIDTDSFSSTLYFLYKTGIVTSWTTIPVPAKVLKL</sequence>
<organism evidence="1 2">
    <name type="scientific">Filifactor villosus</name>
    <dbReference type="NCBI Taxonomy" id="29374"/>
    <lineage>
        <taxon>Bacteria</taxon>
        <taxon>Bacillati</taxon>
        <taxon>Bacillota</taxon>
        <taxon>Clostridia</taxon>
        <taxon>Peptostreptococcales</taxon>
        <taxon>Filifactoraceae</taxon>
        <taxon>Filifactor</taxon>
    </lineage>
</organism>
<comment type="caution">
    <text evidence="1">The sequence shown here is derived from an EMBL/GenBank/DDBJ whole genome shotgun (WGS) entry which is preliminary data.</text>
</comment>
<dbReference type="RefSeq" id="WP_379789156.1">
    <property type="nucleotide sequence ID" value="NZ_JBHSHL010000052.1"/>
</dbReference>
<gene>
    <name evidence="1" type="ORF">ACFO4R_10860</name>
</gene>
<dbReference type="Proteomes" id="UP001595916">
    <property type="component" value="Unassembled WGS sequence"/>
</dbReference>
<name>A0ABV9QML4_9FIRM</name>
<evidence type="ECO:0000313" key="1">
    <source>
        <dbReference type="EMBL" id="MFC4805570.1"/>
    </source>
</evidence>
<dbReference type="EMBL" id="JBHSHL010000052">
    <property type="protein sequence ID" value="MFC4805570.1"/>
    <property type="molecule type" value="Genomic_DNA"/>
</dbReference>
<accession>A0ABV9QML4</accession>
<proteinExistence type="predicted"/>
<keyword evidence="2" id="KW-1185">Reference proteome</keyword>
<protein>
    <submittedName>
        <fullName evidence="1">Uncharacterized protein</fullName>
    </submittedName>
</protein>